<dbReference type="RefSeq" id="WP_139937951.1">
    <property type="nucleotide sequence ID" value="NZ_JBHSYP010000022.1"/>
</dbReference>
<comment type="caution">
    <text evidence="2">The sequence shown here is derived from an EMBL/GenBank/DDBJ whole genome shotgun (WGS) entry which is preliminary data.</text>
</comment>
<dbReference type="EMBL" id="VFIY01000004">
    <property type="protein sequence ID" value="TPD62701.1"/>
    <property type="molecule type" value="Genomic_DNA"/>
</dbReference>
<evidence type="ECO:0000256" key="1">
    <source>
        <dbReference type="SAM" id="Phobius"/>
    </source>
</evidence>
<reference evidence="3" key="1">
    <citation type="submission" date="2019-06" db="EMBL/GenBank/DDBJ databases">
        <title>The complete genome of Emcibacter congregatus ZYLT.</title>
        <authorList>
            <person name="Zhao Z."/>
        </authorList>
    </citation>
    <scope>NUCLEOTIDE SEQUENCE [LARGE SCALE GENOMIC DNA]</scope>
    <source>
        <strain evidence="3">MCCC 1A06723</strain>
    </source>
</reference>
<evidence type="ECO:0000313" key="2">
    <source>
        <dbReference type="EMBL" id="TPD62701.1"/>
    </source>
</evidence>
<keyword evidence="1" id="KW-0812">Transmembrane</keyword>
<sequence>MFGRNRKIQNVMGHEIDRPRLTKWGYKALILYVGLPSVLLLLLLDIFLYFLFRYAFDSCYGIFCYL</sequence>
<keyword evidence="1" id="KW-0472">Membrane</keyword>
<feature type="transmembrane region" description="Helical" evidence="1">
    <location>
        <begin position="29"/>
        <end position="52"/>
    </location>
</feature>
<organism evidence="2 3">
    <name type="scientific">Emcibacter nanhaiensis</name>
    <dbReference type="NCBI Taxonomy" id="1505037"/>
    <lineage>
        <taxon>Bacteria</taxon>
        <taxon>Pseudomonadati</taxon>
        <taxon>Pseudomonadota</taxon>
        <taxon>Alphaproteobacteria</taxon>
        <taxon>Emcibacterales</taxon>
        <taxon>Emcibacteraceae</taxon>
        <taxon>Emcibacter</taxon>
    </lineage>
</organism>
<gene>
    <name evidence="2" type="ORF">FIV46_01080</name>
</gene>
<accession>A0A501PSK1</accession>
<dbReference type="AlphaFoldDB" id="A0A501PSK1"/>
<dbReference type="Proteomes" id="UP000319148">
    <property type="component" value="Unassembled WGS sequence"/>
</dbReference>
<evidence type="ECO:0000313" key="3">
    <source>
        <dbReference type="Proteomes" id="UP000319148"/>
    </source>
</evidence>
<name>A0A501PSK1_9PROT</name>
<keyword evidence="3" id="KW-1185">Reference proteome</keyword>
<keyword evidence="1" id="KW-1133">Transmembrane helix</keyword>
<proteinExistence type="predicted"/>
<protein>
    <submittedName>
        <fullName evidence="2">Uncharacterized protein</fullName>
    </submittedName>
</protein>